<dbReference type="PANTHER" id="PTHR30040">
    <property type="entry name" value="THIAMINE BIOSYNTHESIS LIPOPROTEIN APBE"/>
    <property type="match status" value="1"/>
</dbReference>
<keyword evidence="4 11" id="KW-0285">Flavoprotein</keyword>
<keyword evidence="8 11" id="KW-0460">Magnesium</keyword>
<comment type="similarity">
    <text evidence="11">Belongs to the ApbE family.</text>
</comment>
<gene>
    <name evidence="12" type="ORF">VRU49_00080</name>
</gene>
<comment type="caution">
    <text evidence="12">The sequence shown here is derived from an EMBL/GenBank/DDBJ whole genome shotgun (WGS) entry which is preliminary data.</text>
</comment>
<evidence type="ECO:0000256" key="3">
    <source>
        <dbReference type="ARBA" id="ARBA00016337"/>
    </source>
</evidence>
<dbReference type="InterPro" id="IPR003374">
    <property type="entry name" value="ApbE-like_sf"/>
</dbReference>
<keyword evidence="5 11" id="KW-0808">Transferase</keyword>
<dbReference type="EC" id="2.7.1.180" evidence="2 11"/>
<evidence type="ECO:0000313" key="13">
    <source>
        <dbReference type="Proteomes" id="UP001337681"/>
    </source>
</evidence>
<dbReference type="EMBL" id="JAZDQU010000001">
    <property type="protein sequence ID" value="MEE1883800.1"/>
    <property type="molecule type" value="Genomic_DNA"/>
</dbReference>
<proteinExistence type="inferred from homology"/>
<comment type="catalytic activity">
    <reaction evidence="10 11">
        <text>L-threonyl-[protein] + FAD = FMN-L-threonyl-[protein] + AMP + H(+)</text>
        <dbReference type="Rhea" id="RHEA:36847"/>
        <dbReference type="Rhea" id="RHEA-COMP:11060"/>
        <dbReference type="Rhea" id="RHEA-COMP:11061"/>
        <dbReference type="ChEBI" id="CHEBI:15378"/>
        <dbReference type="ChEBI" id="CHEBI:30013"/>
        <dbReference type="ChEBI" id="CHEBI:57692"/>
        <dbReference type="ChEBI" id="CHEBI:74257"/>
        <dbReference type="ChEBI" id="CHEBI:456215"/>
        <dbReference type="EC" id="2.7.1.180"/>
    </reaction>
</comment>
<evidence type="ECO:0000256" key="11">
    <source>
        <dbReference type="PIRNR" id="PIRNR006268"/>
    </source>
</evidence>
<evidence type="ECO:0000256" key="8">
    <source>
        <dbReference type="ARBA" id="ARBA00022842"/>
    </source>
</evidence>
<dbReference type="SUPFAM" id="SSF143631">
    <property type="entry name" value="ApbE-like"/>
    <property type="match status" value="1"/>
</dbReference>
<dbReference type="Proteomes" id="UP001337681">
    <property type="component" value="Unassembled WGS sequence"/>
</dbReference>
<name>A0ABU7GXW3_9SPHI</name>
<evidence type="ECO:0000256" key="10">
    <source>
        <dbReference type="ARBA" id="ARBA00048540"/>
    </source>
</evidence>
<evidence type="ECO:0000256" key="5">
    <source>
        <dbReference type="ARBA" id="ARBA00022679"/>
    </source>
</evidence>
<dbReference type="RefSeq" id="WP_330144726.1">
    <property type="nucleotide sequence ID" value="NZ_JAZDQU010000001.1"/>
</dbReference>
<dbReference type="PANTHER" id="PTHR30040:SF2">
    <property type="entry name" value="FAD:PROTEIN FMN TRANSFERASE"/>
    <property type="match status" value="1"/>
</dbReference>
<keyword evidence="13" id="KW-1185">Reference proteome</keyword>
<evidence type="ECO:0000256" key="6">
    <source>
        <dbReference type="ARBA" id="ARBA00022723"/>
    </source>
</evidence>
<dbReference type="Gene3D" id="3.10.520.10">
    <property type="entry name" value="ApbE-like domains"/>
    <property type="match status" value="1"/>
</dbReference>
<evidence type="ECO:0000256" key="4">
    <source>
        <dbReference type="ARBA" id="ARBA00022630"/>
    </source>
</evidence>
<evidence type="ECO:0000256" key="9">
    <source>
        <dbReference type="ARBA" id="ARBA00031306"/>
    </source>
</evidence>
<dbReference type="InterPro" id="IPR024932">
    <property type="entry name" value="ApbE"/>
</dbReference>
<dbReference type="Pfam" id="PF02424">
    <property type="entry name" value="ApbE"/>
    <property type="match status" value="1"/>
</dbReference>
<accession>A0ABU7GXW3</accession>
<evidence type="ECO:0000256" key="7">
    <source>
        <dbReference type="ARBA" id="ARBA00022827"/>
    </source>
</evidence>
<protein>
    <recommendedName>
        <fullName evidence="3 11">FAD:protein FMN transferase</fullName>
        <ecNumber evidence="2 11">2.7.1.180</ecNumber>
    </recommendedName>
    <alternativeName>
        <fullName evidence="9 11">Flavin transferase</fullName>
    </alternativeName>
</protein>
<dbReference type="GO" id="GO:0016740">
    <property type="term" value="F:transferase activity"/>
    <property type="evidence" value="ECO:0007669"/>
    <property type="project" value="UniProtKB-KW"/>
</dbReference>
<reference evidence="12 13" key="1">
    <citation type="submission" date="2024-01" db="EMBL/GenBank/DDBJ databases">
        <title>Pedobacter sp. nov., isolated from oil-contaminated soil.</title>
        <authorList>
            <person name="Le N.T.T."/>
        </authorList>
    </citation>
    <scope>NUCLEOTIDE SEQUENCE [LARGE SCALE GENOMIC DNA]</scope>
    <source>
        <strain evidence="12 13">VNH31</strain>
    </source>
</reference>
<organism evidence="12 13">
    <name type="scientific">Pedobacter flavus</name>
    <dbReference type="NCBI Taxonomy" id="3113906"/>
    <lineage>
        <taxon>Bacteria</taxon>
        <taxon>Pseudomonadati</taxon>
        <taxon>Bacteroidota</taxon>
        <taxon>Sphingobacteriia</taxon>
        <taxon>Sphingobacteriales</taxon>
        <taxon>Sphingobacteriaceae</taxon>
        <taxon>Pedobacter</taxon>
    </lineage>
</organism>
<keyword evidence="7 11" id="KW-0274">FAD</keyword>
<sequence length="325" mass="36391">MFNSLILWFFGVLGLIKAQEQLFVLNGSAQGTSYLIRYYATDQKIKKEEIESIFAEVDNSMSLYKPNSLIQQFNKNQQVKVDQHFKTVFGAAQYYHMVTGGYFDATLAPLMRLWSKAVVVPNAQQIQQTRLKTGMQHITLVNGLLKKHAPNIELDLNGIAQGYTVDLLARYLRSKGLKSFLVELGGEIYVQGSKPNGEAFTIALDSPDEDCGDFVPKRVQIASGAITSSGIYRKLRYIEGYKVHHIIDPFKGYPVQNDVLSVTTYAPTAMVADAFDNSLLAMGLEKALAFVAKQRNLEAYFIYRDASGNMKDTASTGFYKIMVRN</sequence>
<keyword evidence="6 11" id="KW-0479">Metal-binding</keyword>
<dbReference type="PIRSF" id="PIRSF006268">
    <property type="entry name" value="ApbE"/>
    <property type="match status" value="1"/>
</dbReference>
<evidence type="ECO:0000256" key="1">
    <source>
        <dbReference type="ARBA" id="ARBA00001946"/>
    </source>
</evidence>
<evidence type="ECO:0000313" key="12">
    <source>
        <dbReference type="EMBL" id="MEE1883800.1"/>
    </source>
</evidence>
<comment type="cofactor">
    <cofactor evidence="1">
        <name>Mg(2+)</name>
        <dbReference type="ChEBI" id="CHEBI:18420"/>
    </cofactor>
</comment>
<evidence type="ECO:0000256" key="2">
    <source>
        <dbReference type="ARBA" id="ARBA00011955"/>
    </source>
</evidence>